<keyword evidence="4" id="KW-0227">DNA damage</keyword>
<dbReference type="PROSITE" id="PS00374">
    <property type="entry name" value="MGMT"/>
    <property type="match status" value="1"/>
</dbReference>
<evidence type="ECO:0000256" key="8">
    <source>
        <dbReference type="ARBA" id="ARBA00049348"/>
    </source>
</evidence>
<keyword evidence="6" id="KW-0804">Transcription</keyword>
<keyword evidence="2 10" id="KW-0489">Methyltransferase</keyword>
<evidence type="ECO:0000313" key="11">
    <source>
        <dbReference type="Proteomes" id="UP000326921"/>
    </source>
</evidence>
<dbReference type="Gene3D" id="1.10.10.60">
    <property type="entry name" value="Homeodomain-like"/>
    <property type="match status" value="1"/>
</dbReference>
<protein>
    <submittedName>
        <fullName evidence="10">Methylated-DNA--[protein]-cysteine S-methyltransferase</fullName>
        <ecNumber evidence="10">2.1.1.63</ecNumber>
    </submittedName>
</protein>
<dbReference type="NCBIfam" id="TIGR00589">
    <property type="entry name" value="ogt"/>
    <property type="match status" value="1"/>
</dbReference>
<dbReference type="InterPro" id="IPR008332">
    <property type="entry name" value="MethylG_MeTrfase_N"/>
</dbReference>
<dbReference type="Pfam" id="PF02870">
    <property type="entry name" value="Methyltransf_1N"/>
    <property type="match status" value="1"/>
</dbReference>
<evidence type="ECO:0000256" key="1">
    <source>
        <dbReference type="ARBA" id="ARBA00001286"/>
    </source>
</evidence>
<dbReference type="PANTHER" id="PTHR10815">
    <property type="entry name" value="METHYLATED-DNA--PROTEIN-CYSTEINE METHYLTRANSFERASE"/>
    <property type="match status" value="1"/>
</dbReference>
<dbReference type="SMART" id="SM00342">
    <property type="entry name" value="HTH_ARAC"/>
    <property type="match status" value="1"/>
</dbReference>
<evidence type="ECO:0000256" key="2">
    <source>
        <dbReference type="ARBA" id="ARBA00022603"/>
    </source>
</evidence>
<keyword evidence="7" id="KW-0234">DNA repair</keyword>
<dbReference type="SUPFAM" id="SSF46689">
    <property type="entry name" value="Homeodomain-like"/>
    <property type="match status" value="2"/>
</dbReference>
<dbReference type="GO" id="GO:0003700">
    <property type="term" value="F:DNA-binding transcription factor activity"/>
    <property type="evidence" value="ECO:0007669"/>
    <property type="project" value="InterPro"/>
</dbReference>
<keyword evidence="3 10" id="KW-0808">Transferase</keyword>
<evidence type="ECO:0000256" key="4">
    <source>
        <dbReference type="ARBA" id="ARBA00022763"/>
    </source>
</evidence>
<comment type="catalytic activity">
    <reaction evidence="8">
        <text>a 6-O-methyl-2'-deoxyguanosine in DNA + L-cysteinyl-[protein] = S-methyl-L-cysteinyl-[protein] + a 2'-deoxyguanosine in DNA</text>
        <dbReference type="Rhea" id="RHEA:24000"/>
        <dbReference type="Rhea" id="RHEA-COMP:10131"/>
        <dbReference type="Rhea" id="RHEA-COMP:10132"/>
        <dbReference type="Rhea" id="RHEA-COMP:11367"/>
        <dbReference type="Rhea" id="RHEA-COMP:11368"/>
        <dbReference type="ChEBI" id="CHEBI:29950"/>
        <dbReference type="ChEBI" id="CHEBI:82612"/>
        <dbReference type="ChEBI" id="CHEBI:85445"/>
        <dbReference type="ChEBI" id="CHEBI:85448"/>
        <dbReference type="EC" id="2.1.1.63"/>
    </reaction>
</comment>
<dbReference type="PANTHER" id="PTHR10815:SF13">
    <property type="entry name" value="METHYLATED-DNA--PROTEIN-CYSTEINE METHYLTRANSFERASE"/>
    <property type="match status" value="1"/>
</dbReference>
<sequence length="289" mass="32868">MEKTQQAINYDRIAQAIQYIQNNFQRQPNLEQIAEHVHLSPFHFQRMFTEWAGTSPKKFLQYIQVDYAKKLLKEEQRTLFDTHLLTGFSSTSRLHDLFVQIEGMTPAEYKNGAEGLQINYSFQDTPFGTCLIASTKKGICHLAFSDNPTEALLVLKSQFENASYIEQADDFHQSALAFFNPQTTNPIQRIKLHLKGSPFQLKVWQALLEIPSGQLKTYKSVAIAIEHPKASRAVGTAIGQNPIAYLIPCHRVIQTSGKFGGYRWQPSRKTAIIGWEIAKHNAIDNDETI</sequence>
<dbReference type="EMBL" id="CP045652">
    <property type="protein sequence ID" value="QGA27381.1"/>
    <property type="molecule type" value="Genomic_DNA"/>
</dbReference>
<evidence type="ECO:0000259" key="9">
    <source>
        <dbReference type="PROSITE" id="PS01124"/>
    </source>
</evidence>
<dbReference type="SUPFAM" id="SSF46767">
    <property type="entry name" value="Methylated DNA-protein cysteine methyltransferase, C-terminal domain"/>
    <property type="match status" value="1"/>
</dbReference>
<dbReference type="Proteomes" id="UP000326921">
    <property type="component" value="Chromosome"/>
</dbReference>
<dbReference type="Pfam" id="PF12833">
    <property type="entry name" value="HTH_18"/>
    <property type="match status" value="1"/>
</dbReference>
<keyword evidence="11" id="KW-1185">Reference proteome</keyword>
<dbReference type="SUPFAM" id="SSF53155">
    <property type="entry name" value="Methylated DNA-protein cysteine methyltransferase domain"/>
    <property type="match status" value="1"/>
</dbReference>
<feature type="domain" description="HTH araC/xylS-type" evidence="9">
    <location>
        <begin position="14"/>
        <end position="112"/>
    </location>
</feature>
<dbReference type="InterPro" id="IPR018060">
    <property type="entry name" value="HTH_AraC"/>
</dbReference>
<dbReference type="AlphaFoldDB" id="A0A5Q0QEK4"/>
<dbReference type="InterPro" id="IPR001497">
    <property type="entry name" value="MethylDNA_cys_MeTrfase_AS"/>
</dbReference>
<dbReference type="KEGG" id="sphe:GFH32_14125"/>
<dbReference type="InterPro" id="IPR036631">
    <property type="entry name" value="MGMT_N_sf"/>
</dbReference>
<keyword evidence="5" id="KW-0805">Transcription regulation</keyword>
<dbReference type="GO" id="GO:0006281">
    <property type="term" value="P:DNA repair"/>
    <property type="evidence" value="ECO:0007669"/>
    <property type="project" value="UniProtKB-KW"/>
</dbReference>
<evidence type="ECO:0000313" key="10">
    <source>
        <dbReference type="EMBL" id="QGA27381.1"/>
    </source>
</evidence>
<dbReference type="Pfam" id="PF01035">
    <property type="entry name" value="DNA_binding_1"/>
    <property type="match status" value="1"/>
</dbReference>
<dbReference type="CDD" id="cd06445">
    <property type="entry name" value="ATase"/>
    <property type="match status" value="1"/>
</dbReference>
<dbReference type="GO" id="GO:0043565">
    <property type="term" value="F:sequence-specific DNA binding"/>
    <property type="evidence" value="ECO:0007669"/>
    <property type="project" value="InterPro"/>
</dbReference>
<organism evidence="10 11">
    <name type="scientific">Sphingobacterium zhuxiongii</name>
    <dbReference type="NCBI Taxonomy" id="2662364"/>
    <lineage>
        <taxon>Bacteria</taxon>
        <taxon>Pseudomonadati</taxon>
        <taxon>Bacteroidota</taxon>
        <taxon>Sphingobacteriia</taxon>
        <taxon>Sphingobacteriales</taxon>
        <taxon>Sphingobacteriaceae</taxon>
        <taxon>Sphingobacterium</taxon>
    </lineage>
</organism>
<dbReference type="InterPro" id="IPR009057">
    <property type="entry name" value="Homeodomain-like_sf"/>
</dbReference>
<proteinExistence type="predicted"/>
<dbReference type="GO" id="GO:0032259">
    <property type="term" value="P:methylation"/>
    <property type="evidence" value="ECO:0007669"/>
    <property type="project" value="UniProtKB-KW"/>
</dbReference>
<dbReference type="InterPro" id="IPR036388">
    <property type="entry name" value="WH-like_DNA-bd_sf"/>
</dbReference>
<evidence type="ECO:0000256" key="5">
    <source>
        <dbReference type="ARBA" id="ARBA00023015"/>
    </source>
</evidence>
<dbReference type="PROSITE" id="PS01124">
    <property type="entry name" value="HTH_ARAC_FAMILY_2"/>
    <property type="match status" value="1"/>
</dbReference>
<gene>
    <name evidence="10" type="ORF">GFH32_14125</name>
</gene>
<evidence type="ECO:0000256" key="7">
    <source>
        <dbReference type="ARBA" id="ARBA00023204"/>
    </source>
</evidence>
<dbReference type="InterPro" id="IPR014048">
    <property type="entry name" value="MethylDNA_cys_MeTrfase_DNA-bd"/>
</dbReference>
<comment type="catalytic activity">
    <reaction evidence="1">
        <text>a 4-O-methyl-thymidine in DNA + L-cysteinyl-[protein] = a thymidine in DNA + S-methyl-L-cysteinyl-[protein]</text>
        <dbReference type="Rhea" id="RHEA:53428"/>
        <dbReference type="Rhea" id="RHEA-COMP:10131"/>
        <dbReference type="Rhea" id="RHEA-COMP:10132"/>
        <dbReference type="Rhea" id="RHEA-COMP:13555"/>
        <dbReference type="Rhea" id="RHEA-COMP:13556"/>
        <dbReference type="ChEBI" id="CHEBI:29950"/>
        <dbReference type="ChEBI" id="CHEBI:82612"/>
        <dbReference type="ChEBI" id="CHEBI:137386"/>
        <dbReference type="ChEBI" id="CHEBI:137387"/>
        <dbReference type="EC" id="2.1.1.63"/>
    </reaction>
</comment>
<dbReference type="Gene3D" id="3.30.160.70">
    <property type="entry name" value="Methylated DNA-protein cysteine methyltransferase domain"/>
    <property type="match status" value="1"/>
</dbReference>
<dbReference type="GO" id="GO:0003908">
    <property type="term" value="F:methylated-DNA-[protein]-cysteine S-methyltransferase activity"/>
    <property type="evidence" value="ECO:0007669"/>
    <property type="project" value="UniProtKB-EC"/>
</dbReference>
<dbReference type="EC" id="2.1.1.63" evidence="10"/>
<evidence type="ECO:0000256" key="3">
    <source>
        <dbReference type="ARBA" id="ARBA00022679"/>
    </source>
</evidence>
<name>A0A5Q0QEK4_9SPHI</name>
<evidence type="ECO:0000256" key="6">
    <source>
        <dbReference type="ARBA" id="ARBA00023163"/>
    </source>
</evidence>
<accession>A0A5Q0QEK4</accession>
<dbReference type="Gene3D" id="1.10.10.10">
    <property type="entry name" value="Winged helix-like DNA-binding domain superfamily/Winged helix DNA-binding domain"/>
    <property type="match status" value="1"/>
</dbReference>
<dbReference type="InterPro" id="IPR036217">
    <property type="entry name" value="MethylDNA_cys_MeTrfase_DNAb"/>
</dbReference>
<reference evidence="10 11" key="1">
    <citation type="submission" date="2019-10" db="EMBL/GenBank/DDBJ databases">
        <authorList>
            <person name="Dong K."/>
        </authorList>
    </citation>
    <scope>NUCLEOTIDE SEQUENCE [LARGE SCALE GENOMIC DNA]</scope>
    <source>
        <strain evidence="11">dk4302</strain>
    </source>
</reference>
<dbReference type="RefSeq" id="WP_153512218.1">
    <property type="nucleotide sequence ID" value="NZ_CP045652.1"/>
</dbReference>